<evidence type="ECO:0000313" key="1">
    <source>
        <dbReference type="EMBL" id="PGH02470.1"/>
    </source>
</evidence>
<proteinExistence type="predicted"/>
<evidence type="ECO:0000313" key="2">
    <source>
        <dbReference type="Proteomes" id="UP000224080"/>
    </source>
</evidence>
<dbReference type="Proteomes" id="UP000224080">
    <property type="component" value="Unassembled WGS sequence"/>
</dbReference>
<reference evidence="1 2" key="1">
    <citation type="submission" date="2017-10" db="EMBL/GenBank/DDBJ databases">
        <title>Comparative genomics in systemic dimorphic fungi from Ajellomycetaceae.</title>
        <authorList>
            <person name="Munoz J.F."/>
            <person name="Mcewen J.G."/>
            <person name="Clay O.K."/>
            <person name="Cuomo C.A."/>
        </authorList>
    </citation>
    <scope>NUCLEOTIDE SEQUENCE [LARGE SCALE GENOMIC DNA]</scope>
    <source>
        <strain evidence="1 2">UAMH130</strain>
    </source>
</reference>
<dbReference type="EMBL" id="PDNC01000059">
    <property type="protein sequence ID" value="PGH02470.1"/>
    <property type="molecule type" value="Genomic_DNA"/>
</dbReference>
<name>A0A2B7X0V8_9EURO</name>
<comment type="caution">
    <text evidence="1">The sequence shown here is derived from an EMBL/GenBank/DDBJ whole genome shotgun (WGS) entry which is preliminary data.</text>
</comment>
<keyword evidence="2" id="KW-1185">Reference proteome</keyword>
<sequence>MSTYGKRLGAISFYSSYLMTRVAGRFATVYTAGPKVPGFDLLILPDSQNVRISINDLGLTPSTWRARLCCPSPNFLDLFHHLTSPQRAILRRNHNHNSNSSHRRKGIQIHPHPFSNYGSRSDLGHLFHSPASRFPPPAARGRVGHGLHGPCIGAIGIIDAPWSISPRDPACTPDIIQRLAVSNPGLPRLVRAFKELPVRLGL</sequence>
<accession>A0A2B7X0V8</accession>
<dbReference type="AlphaFoldDB" id="A0A2B7X0V8"/>
<protein>
    <submittedName>
        <fullName evidence="1">Uncharacterized protein</fullName>
    </submittedName>
</protein>
<gene>
    <name evidence="1" type="ORF">GX51_04638</name>
</gene>
<organism evidence="1 2">
    <name type="scientific">Blastomyces parvus</name>
    <dbReference type="NCBI Taxonomy" id="2060905"/>
    <lineage>
        <taxon>Eukaryota</taxon>
        <taxon>Fungi</taxon>
        <taxon>Dikarya</taxon>
        <taxon>Ascomycota</taxon>
        <taxon>Pezizomycotina</taxon>
        <taxon>Eurotiomycetes</taxon>
        <taxon>Eurotiomycetidae</taxon>
        <taxon>Onygenales</taxon>
        <taxon>Ajellomycetaceae</taxon>
        <taxon>Blastomyces</taxon>
    </lineage>
</organism>